<comment type="similarity">
    <text evidence="2">Belongs to the CCDC124 family.</text>
</comment>
<protein>
    <submittedName>
        <fullName evidence="6">Uncharacterized protein LOC113466675</fullName>
    </submittedName>
</protein>
<evidence type="ECO:0000313" key="6">
    <source>
        <dbReference type="RefSeq" id="XP_026678072.1"/>
    </source>
</evidence>
<accession>A0A3Q0IPB5</accession>
<dbReference type="STRING" id="121845.A0A3Q0IPB5"/>
<dbReference type="Proteomes" id="UP000079169">
    <property type="component" value="Unplaced"/>
</dbReference>
<evidence type="ECO:0000256" key="2">
    <source>
        <dbReference type="ARBA" id="ARBA00008296"/>
    </source>
</evidence>
<dbReference type="PaxDb" id="121845-A0A3Q0IPB5"/>
<evidence type="ECO:0000259" key="4">
    <source>
        <dbReference type="Pfam" id="PF06244"/>
    </source>
</evidence>
<dbReference type="PANTHER" id="PTHR21680">
    <property type="entry name" value="COILED-COIL DOMAIN-CONTAINING PROTEIN 124"/>
    <property type="match status" value="1"/>
</dbReference>
<gene>
    <name evidence="6" type="primary">LOC113466675</name>
</gene>
<evidence type="ECO:0000313" key="5">
    <source>
        <dbReference type="Proteomes" id="UP000079169"/>
    </source>
</evidence>
<comment type="subcellular location">
    <subcellularLocation>
        <location evidence="1">Midbody</location>
    </subcellularLocation>
</comment>
<dbReference type="GO" id="GO:0005634">
    <property type="term" value="C:nucleus"/>
    <property type="evidence" value="ECO:0007669"/>
    <property type="project" value="TreeGrafter"/>
</dbReference>
<keyword evidence="5" id="KW-1185">Reference proteome</keyword>
<proteinExistence type="inferred from homology"/>
<reference evidence="6" key="1">
    <citation type="submission" date="2025-08" db="UniProtKB">
        <authorList>
            <consortium name="RefSeq"/>
        </authorList>
    </citation>
    <scope>IDENTIFICATION</scope>
</reference>
<dbReference type="InterPro" id="IPR054414">
    <property type="entry name" value="Ccdc124/Oxs1_C"/>
</dbReference>
<organism evidence="5 6">
    <name type="scientific">Diaphorina citri</name>
    <name type="common">Asian citrus psyllid</name>
    <dbReference type="NCBI Taxonomy" id="121845"/>
    <lineage>
        <taxon>Eukaryota</taxon>
        <taxon>Metazoa</taxon>
        <taxon>Ecdysozoa</taxon>
        <taxon>Arthropoda</taxon>
        <taxon>Hexapoda</taxon>
        <taxon>Insecta</taxon>
        <taxon>Pterygota</taxon>
        <taxon>Neoptera</taxon>
        <taxon>Paraneoptera</taxon>
        <taxon>Hemiptera</taxon>
        <taxon>Sternorrhyncha</taxon>
        <taxon>Psylloidea</taxon>
        <taxon>Psyllidae</taxon>
        <taxon>Diaphorininae</taxon>
        <taxon>Diaphorina</taxon>
    </lineage>
</organism>
<dbReference type="KEGG" id="dci:113466675"/>
<evidence type="ECO:0000256" key="1">
    <source>
        <dbReference type="ARBA" id="ARBA00004214"/>
    </source>
</evidence>
<dbReference type="PANTHER" id="PTHR21680:SF0">
    <property type="entry name" value="COILED-COIL DOMAIN-CONTAINING PROTEIN 124"/>
    <property type="match status" value="1"/>
</dbReference>
<dbReference type="Pfam" id="PF06244">
    <property type="entry name" value="Ccdc124"/>
    <property type="match status" value="1"/>
</dbReference>
<dbReference type="GO" id="GO:0006366">
    <property type="term" value="P:transcription by RNA polymerase II"/>
    <property type="evidence" value="ECO:0007669"/>
    <property type="project" value="TreeGrafter"/>
</dbReference>
<dbReference type="GO" id="GO:0030496">
    <property type="term" value="C:midbody"/>
    <property type="evidence" value="ECO:0007669"/>
    <property type="project" value="UniProtKB-SubCell"/>
</dbReference>
<feature type="domain" description="Coiled-coil" evidence="4">
    <location>
        <begin position="108"/>
        <end position="190"/>
    </location>
</feature>
<name>A0A3Q0IPB5_DIACI</name>
<keyword evidence="3" id="KW-0175">Coiled coil</keyword>
<dbReference type="AlphaFoldDB" id="A0A3Q0IPB5"/>
<dbReference type="GO" id="GO:0003713">
    <property type="term" value="F:transcription coactivator activity"/>
    <property type="evidence" value="ECO:0007669"/>
    <property type="project" value="TreeGrafter"/>
</dbReference>
<evidence type="ECO:0000256" key="3">
    <source>
        <dbReference type="ARBA" id="ARBA00023054"/>
    </source>
</evidence>
<dbReference type="InterPro" id="IPR010422">
    <property type="entry name" value="Ccdc124/Oxs1"/>
</dbReference>
<dbReference type="RefSeq" id="XP_026678072.1">
    <property type="nucleotide sequence ID" value="XM_026822271.1"/>
</dbReference>
<dbReference type="GeneID" id="113466675"/>
<sequence length="191" mass="21537">MPPLQLEQSGQAHAAGGCDIQFLRSSSKDADWVWEKCGTELDNDAARNALRNRLGLVPGLAISSQEDVGRWGSPRQPGALVRERLSFSARLDFFFCMNRLNVTPLIENVNRLEVEGDEARTVEEAIKVLSVSGREPVDMHPEKRMKAAWTAFEAENLQRLKIENPTLRLSQVKQLLRKEWMKSPSNPSNQI</sequence>